<sequence length="186" mass="20597">MTAVSDRLDVIQDRVDAATEGPWMWGPETSEWGDCGPNLETVKRGPVYSDGSQGAEEQIIGSWGHDANGISVATNDAEFIAHAREDVPFLLDLTRKQQAAMDAVRALHRPINVYDECECPDGTHPEEYDYIDCEDYVGCENSFSHYACEVCCTANDYITEWCSDTHDHTTESGCLCPTIRALEANP</sequence>
<dbReference type="KEGG" id="vg:77931735"/>
<protein>
    <submittedName>
        <fullName evidence="1">Uncharacterized protein</fullName>
    </submittedName>
</protein>
<organism evidence="1 2">
    <name type="scientific">Arthrobacter phage Auxilium</name>
    <dbReference type="NCBI Taxonomy" id="2419948"/>
    <lineage>
        <taxon>Viruses</taxon>
        <taxon>Duplodnaviria</taxon>
        <taxon>Heunggongvirae</taxon>
        <taxon>Uroviricota</taxon>
        <taxon>Caudoviricetes</taxon>
        <taxon>Richievirus</taxon>
        <taxon>Richievirus auxilium</taxon>
    </lineage>
</organism>
<keyword evidence="2" id="KW-1185">Reference proteome</keyword>
<proteinExistence type="predicted"/>
<evidence type="ECO:0000313" key="2">
    <source>
        <dbReference type="Proteomes" id="UP000266910"/>
    </source>
</evidence>
<accession>A0A3G2K9Z7</accession>
<dbReference type="GeneID" id="77931735"/>
<dbReference type="RefSeq" id="YP_010655863.1">
    <property type="nucleotide sequence ID" value="NC_070832.1"/>
</dbReference>
<dbReference type="Proteomes" id="UP000266910">
    <property type="component" value="Genome"/>
</dbReference>
<reference evidence="1 2" key="1">
    <citation type="submission" date="2018-09" db="EMBL/GenBank/DDBJ databases">
        <authorList>
            <person name="Rimple P.A."/>
            <person name="Stoner T.H."/>
            <person name="Garlena R.A."/>
            <person name="Russell D.A."/>
            <person name="Pope W.H."/>
            <person name="Jacobs-Sera D."/>
            <person name="Hatfull G.F."/>
        </authorList>
    </citation>
    <scope>NUCLEOTIDE SEQUENCE [LARGE SCALE GENOMIC DNA]</scope>
</reference>
<name>A0A3G2K9Z7_9CAUD</name>
<evidence type="ECO:0000313" key="1">
    <source>
        <dbReference type="EMBL" id="AYN55823.1"/>
    </source>
</evidence>
<gene>
    <name evidence="1" type="primary">44</name>
    <name evidence="1" type="ORF">PBI_AUXILIUM_44</name>
</gene>
<dbReference type="EMBL" id="MH834598">
    <property type="protein sequence ID" value="AYN55823.1"/>
    <property type="molecule type" value="Genomic_DNA"/>
</dbReference>